<dbReference type="Gene3D" id="1.25.10.10">
    <property type="entry name" value="Leucine-rich Repeat Variant"/>
    <property type="match status" value="1"/>
</dbReference>
<organism evidence="1 2">
    <name type="scientific">Phrynosoma platyrhinos</name>
    <name type="common">Desert horned lizard</name>
    <dbReference type="NCBI Taxonomy" id="52577"/>
    <lineage>
        <taxon>Eukaryota</taxon>
        <taxon>Metazoa</taxon>
        <taxon>Chordata</taxon>
        <taxon>Craniata</taxon>
        <taxon>Vertebrata</taxon>
        <taxon>Euteleostomi</taxon>
        <taxon>Lepidosauria</taxon>
        <taxon>Squamata</taxon>
        <taxon>Bifurcata</taxon>
        <taxon>Unidentata</taxon>
        <taxon>Episquamata</taxon>
        <taxon>Toxicofera</taxon>
        <taxon>Iguania</taxon>
        <taxon>Phrynosomatidae</taxon>
        <taxon>Phrynosomatinae</taxon>
        <taxon>Phrynosoma</taxon>
    </lineage>
</organism>
<dbReference type="InterPro" id="IPR011989">
    <property type="entry name" value="ARM-like"/>
</dbReference>
<dbReference type="EMBL" id="JAIPUX010003776">
    <property type="protein sequence ID" value="KAH0619548.1"/>
    <property type="molecule type" value="Genomic_DNA"/>
</dbReference>
<gene>
    <name evidence="1" type="ORF">JD844_000264</name>
</gene>
<evidence type="ECO:0000313" key="1">
    <source>
        <dbReference type="EMBL" id="KAH0619548.1"/>
    </source>
</evidence>
<dbReference type="PANTHER" id="PTHR14014">
    <property type="entry name" value="TELOMERE REPEATS-BINDING BOUQUET FORMATION PROTEIN 1"/>
    <property type="match status" value="1"/>
</dbReference>
<proteinExistence type="predicted"/>
<keyword evidence="2" id="KW-1185">Reference proteome</keyword>
<protein>
    <recommendedName>
        <fullName evidence="3">Telomere repeats-binding bouquet formation protein 1</fullName>
    </recommendedName>
</protein>
<dbReference type="SUPFAM" id="SSF48371">
    <property type="entry name" value="ARM repeat"/>
    <property type="match status" value="1"/>
</dbReference>
<evidence type="ECO:0008006" key="3">
    <source>
        <dbReference type="Google" id="ProtNLM"/>
    </source>
</evidence>
<sequence>MENGKQQKIHCEMRTDLNLLLECLKYQMDHPVSQKEALVTIYSTCQHNSNATDYFQEIGGLLFVYNLAKSSTYSMVKEAALFTLGGLAENNVFCQQMLCTSGLFEELHMFLTNKDSSVNLKRMSVYVLLVLVSNNKSGQTHVRESGCLDVLLQLFRTIISVSEENLLDKNINQYHLWSSVCSALCACVNNPQNEDNQKTCSLIFPHAKDWLQSSIKSEIVRPICSFIGLTVANNSKIQYFFVSIGGLAVLDKLLVKLTHNSFGNNSDTKLAVVVTKTMDACIADNPAIGVSLPKYNIVPNLLSLLSNNFLDSGEQFSIILTLGHCTESCEENQYTFIKNNGLAVMIQALTESQDEELHKAATFVLQNCRKISCQTIGLSLNSRNFSKILQTCRYLCEQHRIILETEMEYKRKLKGIITGNTSLNYNGNLQMKQDVYPKKQTIKKKYIIKGQDQNGKHSFKDEVLPPKIANSVFG</sequence>
<dbReference type="InterPro" id="IPR016024">
    <property type="entry name" value="ARM-type_fold"/>
</dbReference>
<comment type="caution">
    <text evidence="1">The sequence shown here is derived from an EMBL/GenBank/DDBJ whole genome shotgun (WGS) entry which is preliminary data.</text>
</comment>
<dbReference type="PANTHER" id="PTHR14014:SF0">
    <property type="entry name" value="TELOMERE REPEATS-BINDING BOUQUET FORMATION PROTEIN 1"/>
    <property type="match status" value="1"/>
</dbReference>
<evidence type="ECO:0000313" key="2">
    <source>
        <dbReference type="Proteomes" id="UP000826234"/>
    </source>
</evidence>
<reference evidence="1 2" key="1">
    <citation type="journal article" date="2022" name="Gigascience">
        <title>A chromosome-level genome assembly and annotation of the desert horned lizard, Phrynosoma platyrhinos, provides insight into chromosomal rearrangements among reptiles.</title>
        <authorList>
            <person name="Koochekian N."/>
            <person name="Ascanio A."/>
            <person name="Farleigh K."/>
            <person name="Card D.C."/>
            <person name="Schield D.R."/>
            <person name="Castoe T.A."/>
            <person name="Jezkova T."/>
        </authorList>
    </citation>
    <scope>NUCLEOTIDE SEQUENCE [LARGE SCALE GENOMIC DNA]</scope>
    <source>
        <strain evidence="1">NK-2021</strain>
    </source>
</reference>
<dbReference type="Proteomes" id="UP000826234">
    <property type="component" value="Unassembled WGS sequence"/>
</dbReference>
<dbReference type="InterPro" id="IPR042359">
    <property type="entry name" value="TERB1"/>
</dbReference>
<accession>A0ABQ7SQE9</accession>
<name>A0ABQ7SQE9_PHRPL</name>